<dbReference type="EMBL" id="JYDP01000379">
    <property type="protein sequence ID" value="KRZ00884.1"/>
    <property type="molecule type" value="Genomic_DNA"/>
</dbReference>
<gene>
    <name evidence="1" type="ORF">T11_12060</name>
</gene>
<dbReference type="Proteomes" id="UP000055024">
    <property type="component" value="Unassembled WGS sequence"/>
</dbReference>
<dbReference type="OrthoDB" id="5920080at2759"/>
<comment type="caution">
    <text evidence="1">The sequence shown here is derived from an EMBL/GenBank/DDBJ whole genome shotgun (WGS) entry which is preliminary data.</text>
</comment>
<evidence type="ECO:0000313" key="2">
    <source>
        <dbReference type="Proteomes" id="UP000055024"/>
    </source>
</evidence>
<reference evidence="1 2" key="1">
    <citation type="submission" date="2015-01" db="EMBL/GenBank/DDBJ databases">
        <title>Evolution of Trichinella species and genotypes.</title>
        <authorList>
            <person name="Korhonen P.K."/>
            <person name="Edoardo P."/>
            <person name="Giuseppe L.R."/>
            <person name="Gasser R.B."/>
        </authorList>
    </citation>
    <scope>NUCLEOTIDE SEQUENCE [LARGE SCALE GENOMIC DNA]</scope>
    <source>
        <strain evidence="1">ISS1029</strain>
    </source>
</reference>
<organism evidence="1 2">
    <name type="scientific">Trichinella zimbabwensis</name>
    <dbReference type="NCBI Taxonomy" id="268475"/>
    <lineage>
        <taxon>Eukaryota</taxon>
        <taxon>Metazoa</taxon>
        <taxon>Ecdysozoa</taxon>
        <taxon>Nematoda</taxon>
        <taxon>Enoplea</taxon>
        <taxon>Dorylaimia</taxon>
        <taxon>Trichinellida</taxon>
        <taxon>Trichinellidae</taxon>
        <taxon>Trichinella</taxon>
    </lineage>
</organism>
<dbReference type="AlphaFoldDB" id="A0A0V1GSJ5"/>
<accession>A0A0V1GSJ5</accession>
<evidence type="ECO:0000313" key="1">
    <source>
        <dbReference type="EMBL" id="KRZ00884.1"/>
    </source>
</evidence>
<protein>
    <submittedName>
        <fullName evidence="1">Uncharacterized protein</fullName>
    </submittedName>
</protein>
<proteinExistence type="predicted"/>
<keyword evidence="2" id="KW-1185">Reference proteome</keyword>
<sequence>MITVFINILPNFKIRHIIKSDAEHKRNSHDMKLNTSYPFMLKSKFSEIQVMHHTNVGTTGTIRRNLQTTIIYHLLQTQIQLHMERKTLDQSLIIILLLLRITENSNGFSPNVRTQKRANACDLAKKLNLAATGKPTTTRKHV</sequence>
<name>A0A0V1GSJ5_9BILA</name>